<name>A0AC61QKU4_9BACT</name>
<organism evidence="1 2">
    <name type="scientific">Candidatus Syntrophosphaera thermopropionivorans</name>
    <dbReference type="NCBI Taxonomy" id="2593015"/>
    <lineage>
        <taxon>Bacteria</taxon>
        <taxon>Pseudomonadati</taxon>
        <taxon>Candidatus Cloacimonadota</taxon>
        <taxon>Candidatus Cloacimonadia</taxon>
        <taxon>Candidatus Cloacimonadales</taxon>
        <taxon>Candidatus Cloacimonadaceae</taxon>
        <taxon>Candidatus Syntrophosphaera</taxon>
    </lineage>
</organism>
<reference evidence="1" key="1">
    <citation type="submission" date="2019-03" db="EMBL/GenBank/DDBJ databases">
        <title>Candidatus Syntrophosphaera thermopropionivorans: a novel player in syntrophic propionate oxidation during anaerobic digestion.</title>
        <authorList>
            <person name="Dyksma S."/>
        </authorList>
    </citation>
    <scope>NUCLEOTIDE SEQUENCE</scope>
    <source>
        <strain evidence="1">W5</strain>
    </source>
</reference>
<keyword evidence="1" id="KW-0378">Hydrolase</keyword>
<keyword evidence="2" id="KW-1185">Reference proteome</keyword>
<evidence type="ECO:0000313" key="2">
    <source>
        <dbReference type="Proteomes" id="UP000294588"/>
    </source>
</evidence>
<proteinExistence type="predicted"/>
<accession>A0AC61QKU4</accession>
<comment type="caution">
    <text evidence="1">The sequence shown here is derived from an EMBL/GenBank/DDBJ whole genome shotgun (WGS) entry which is preliminary data.</text>
</comment>
<dbReference type="Proteomes" id="UP000294588">
    <property type="component" value="Unassembled WGS sequence"/>
</dbReference>
<keyword evidence="1" id="KW-0255">Endonuclease</keyword>
<dbReference type="EMBL" id="SMOG01000001">
    <property type="protein sequence ID" value="TDF74542.1"/>
    <property type="molecule type" value="Genomic_DNA"/>
</dbReference>
<sequence>MNNFDIDTVMAELEKHFTQVRTPVVDQIQIQTKDPFKVLVTTILSARTKDETTSQAAKKLFEKVKNIDDLEKISAEELDSIIHQVGFHNAKTKYLKQLPSVLKEKFGGKIPSEIDELLQLPGVGRKTANLVRAIAFSLPAICVDVHVHRICNRWGYVQTKTPYETEMELRKILPERYWLTFNSYVVAFGQNLCTPRKPKCNQCPIYNQCARIGVKE</sequence>
<protein>
    <submittedName>
        <fullName evidence="1">Endonuclease III</fullName>
    </submittedName>
</protein>
<evidence type="ECO:0000313" key="1">
    <source>
        <dbReference type="EMBL" id="TDF74542.1"/>
    </source>
</evidence>
<gene>
    <name evidence="1" type="ORF">E0946_00190</name>
</gene>
<keyword evidence="1" id="KW-0540">Nuclease</keyword>